<protein>
    <submittedName>
        <fullName evidence="2">Uncharacterized protein</fullName>
    </submittedName>
</protein>
<feature type="coiled-coil region" evidence="1">
    <location>
        <begin position="761"/>
        <end position="816"/>
    </location>
</feature>
<organism evidence="2">
    <name type="scientific">Spironucleus salmonicida</name>
    <dbReference type="NCBI Taxonomy" id="348837"/>
    <lineage>
        <taxon>Eukaryota</taxon>
        <taxon>Metamonada</taxon>
        <taxon>Diplomonadida</taxon>
        <taxon>Hexamitidae</taxon>
        <taxon>Hexamitinae</taxon>
        <taxon>Spironucleus</taxon>
    </lineage>
</organism>
<dbReference type="VEuPathDB" id="GiardiaDB:SS50377_25695"/>
<keyword evidence="1" id="KW-0175">Coiled coil</keyword>
<feature type="coiled-coil region" evidence="1">
    <location>
        <begin position="998"/>
        <end position="1055"/>
    </location>
</feature>
<dbReference type="EMBL" id="KI546157">
    <property type="protein sequence ID" value="EST42703.1"/>
    <property type="molecule type" value="Genomic_DNA"/>
</dbReference>
<feature type="coiled-coil region" evidence="1">
    <location>
        <begin position="541"/>
        <end position="638"/>
    </location>
</feature>
<feature type="coiled-coil region" evidence="1">
    <location>
        <begin position="882"/>
        <end position="972"/>
    </location>
</feature>
<dbReference type="AlphaFoldDB" id="V6LEM3"/>
<accession>V6LEM3</accession>
<gene>
    <name evidence="2" type="ORF">SS50377_17726</name>
</gene>
<reference evidence="2" key="1">
    <citation type="journal article" date="2014" name="PLoS Genet.">
        <title>The Genome of Spironucleus salmonicida Highlights a Fish Pathogen Adapted to Fluctuating Environments.</title>
        <authorList>
            <person name="Xu F."/>
            <person name="Jerlstrom-Hultqvist J."/>
            <person name="Einarsson E."/>
            <person name="Astvaldsson A."/>
            <person name="Svard S.G."/>
            <person name="Andersson J.O."/>
        </authorList>
    </citation>
    <scope>NUCLEOTIDE SEQUENCE</scope>
</reference>
<evidence type="ECO:0000313" key="2">
    <source>
        <dbReference type="EMBL" id="EST42703.1"/>
    </source>
</evidence>
<evidence type="ECO:0000256" key="1">
    <source>
        <dbReference type="SAM" id="Coils"/>
    </source>
</evidence>
<feature type="coiled-coil region" evidence="1">
    <location>
        <begin position="270"/>
        <end position="336"/>
    </location>
</feature>
<sequence length="1173" mass="137096">MDNLKISELTRTPTLQTHYKKSLLNRSSRSKSTLDAPVVSAVTAQAIQLLHQSFKDLAKSQNHMQQHIDFKILRFDFELLPLKLKYLQNKIQKLENIVSKLQIQQQNKQFTVKTQQQIQQSLNELSEFNDSLRKQVNDQQCKLSSNNNMKNNIQQVLLKHNFDKFHQKSEIQRDQYVDEIGIQLDRILDQKYLIKQLNDIFDQKFINMDQVIEYSSKLKISEISRRESNKSRRESGSFAEQDKGYYQQLCQMTKQNESLINENVLKNDLLKDLKIQLQGQIKRHENYQKKIEIEKEKENQYFVIKIQDLEKEIQQLRDRDTEFQQLQAEKDRLIQQYVVAFSENINIVEEVKKQNDDIASAINSIHNNSGNKNDNFSVLNEIKQQLGQLDDFKITYSQQQQNYNLLNQVSQTQQYLIDSFKSLQQQEKYNDKILLLQEKIINYELTLHDHQNNNQQQTQEIEHLRMINKEAGSELKNFQQVLMLKEQSHCALQQEVDGLQVQLEETKLFYEGKQATDKSMQMSQYALPVSLQTSALVDSQVSVLRNETVELQQKAQELEAHVDKQTEQLVKVTQDKDTRERQIQNLASENAQLTGQLEDLRYSVLNESKTIEGNQKTIGNLREELVHTQAMVDKLIAEKQQNISASTEQRMNETKLMEHINSLVTEQQQGVTTIQTLQQEIEHLRMINKEAGFELKNFQQVLMLKEQSHCALQQEVDGLQVQLEETKLFYEGKQATDKSMQMSQYALPVSLQTSALVDSQVSVLRNETVELQQKAQELEDTVVQLNNLISDIQSQKQQLKQQLLLFESENLNLTKQLLRYQNIKDTQLPDHSNITASSQTILTYDLIDVIDYQNDTLKFDLRQQQHQNQEVTKIQFNLQTQVQDLREQNIELNMLLKRQQEKNLKLLDINKFLEKQLDSNINTTQQSNLQNDQKQTNIIKSQQHVNDLEKSLKNLNKDCKIFKQKLSETQIQLDNKDEFYQTQLQQQAEELLLAHRERDNSINTLKQVQKDLQETKQDLITLKQNLNSNTLQNLVQVQEQEILLLKQQMNNQNNSMVMSQISKSQTILSALEDSIIAPKSVIEDIRSIKLLVFDVFQLSEDERIRGQLKQACDRLATVIFALTFKQNCDFLDQSEDLAFSRLLIEKQEERQKRMNQGSLSQLEGSQVSLSGFI</sequence>
<proteinExistence type="predicted"/>
<feature type="coiled-coil region" evidence="1">
    <location>
        <begin position="440"/>
        <end position="467"/>
    </location>
</feature>
<name>V6LEM3_9EUKA</name>